<keyword evidence="4" id="KW-0479">Metal-binding</keyword>
<feature type="transmembrane region" description="Helical" evidence="12">
    <location>
        <begin position="121"/>
        <end position="143"/>
    </location>
</feature>
<evidence type="ECO:0000256" key="9">
    <source>
        <dbReference type="ARBA" id="ARBA00023065"/>
    </source>
</evidence>
<keyword evidence="7" id="KW-0560">Oxidoreductase</keyword>
<dbReference type="PANTHER" id="PTHR11972">
    <property type="entry name" value="NADPH OXIDASE"/>
    <property type="match status" value="1"/>
</dbReference>
<feature type="transmembrane region" description="Helical" evidence="12">
    <location>
        <begin position="237"/>
        <end position="268"/>
    </location>
</feature>
<dbReference type="Pfam" id="PF08022">
    <property type="entry name" value="FAD_binding_8"/>
    <property type="match status" value="1"/>
</dbReference>
<keyword evidence="10 12" id="KW-0472">Membrane</keyword>
<evidence type="ECO:0000313" key="14">
    <source>
        <dbReference type="EMBL" id="EGG11161.1"/>
    </source>
</evidence>
<dbReference type="GO" id="GO:0042554">
    <property type="term" value="P:superoxide anion generation"/>
    <property type="evidence" value="ECO:0007669"/>
    <property type="project" value="TreeGrafter"/>
</dbReference>
<feature type="region of interest" description="Disordered" evidence="11">
    <location>
        <begin position="1"/>
        <end position="70"/>
    </location>
</feature>
<dbReference type="SFLD" id="SFLDG01169">
    <property type="entry name" value="NADPH_oxidase_subgroup_(NOX)"/>
    <property type="match status" value="1"/>
</dbReference>
<dbReference type="InterPro" id="IPR017927">
    <property type="entry name" value="FAD-bd_FR_type"/>
</dbReference>
<dbReference type="Gene3D" id="2.40.30.10">
    <property type="entry name" value="Translation factors"/>
    <property type="match status" value="1"/>
</dbReference>
<feature type="transmembrane region" description="Helical" evidence="12">
    <location>
        <begin position="204"/>
        <end position="225"/>
    </location>
</feature>
<gene>
    <name evidence="14" type="ORF">MELLADRAFT_70910</name>
</gene>
<dbReference type="Gene3D" id="3.40.50.80">
    <property type="entry name" value="Nucleotide-binding domain of ferredoxin-NADP reductase (FNR) module"/>
    <property type="match status" value="1"/>
</dbReference>
<dbReference type="InterPro" id="IPR013112">
    <property type="entry name" value="FAD-bd_8"/>
</dbReference>
<evidence type="ECO:0000256" key="10">
    <source>
        <dbReference type="ARBA" id="ARBA00023136"/>
    </source>
</evidence>
<keyword evidence="5" id="KW-0249">Electron transport</keyword>
<feature type="compositionally biased region" description="Polar residues" evidence="11">
    <location>
        <begin position="52"/>
        <end position="70"/>
    </location>
</feature>
<reference evidence="15" key="1">
    <citation type="journal article" date="2011" name="Proc. Natl. Acad. Sci. U.S.A.">
        <title>Obligate biotrophy features unraveled by the genomic analysis of rust fungi.</title>
        <authorList>
            <person name="Duplessis S."/>
            <person name="Cuomo C.A."/>
            <person name="Lin Y.-C."/>
            <person name="Aerts A."/>
            <person name="Tisserant E."/>
            <person name="Veneault-Fourrey C."/>
            <person name="Joly D.L."/>
            <person name="Hacquard S."/>
            <person name="Amselem J."/>
            <person name="Cantarel B.L."/>
            <person name="Chiu R."/>
            <person name="Coutinho P.M."/>
            <person name="Feau N."/>
            <person name="Field M."/>
            <person name="Frey P."/>
            <person name="Gelhaye E."/>
            <person name="Goldberg J."/>
            <person name="Grabherr M.G."/>
            <person name="Kodira C.D."/>
            <person name="Kohler A."/>
            <person name="Kuees U."/>
            <person name="Lindquist E.A."/>
            <person name="Lucas S.M."/>
            <person name="Mago R."/>
            <person name="Mauceli E."/>
            <person name="Morin E."/>
            <person name="Murat C."/>
            <person name="Pangilinan J.L."/>
            <person name="Park R."/>
            <person name="Pearson M."/>
            <person name="Quesneville H."/>
            <person name="Rouhier N."/>
            <person name="Sakthikumar S."/>
            <person name="Salamov A.A."/>
            <person name="Schmutz J."/>
            <person name="Selles B."/>
            <person name="Shapiro H."/>
            <person name="Tanguay P."/>
            <person name="Tuskan G.A."/>
            <person name="Henrissat B."/>
            <person name="Van de Peer Y."/>
            <person name="Rouze P."/>
            <person name="Ellis J.G."/>
            <person name="Dodds P.N."/>
            <person name="Schein J.E."/>
            <person name="Zhong S."/>
            <person name="Hamelin R.C."/>
            <person name="Grigoriev I.V."/>
            <person name="Szabo L.J."/>
            <person name="Martin F."/>
        </authorList>
    </citation>
    <scope>NUCLEOTIDE SEQUENCE [LARGE SCALE GENOMIC DNA]</scope>
    <source>
        <strain evidence="15">98AG31 / pathotype 3-4-7</strain>
    </source>
</reference>
<dbReference type="SFLD" id="SFLDS00052">
    <property type="entry name" value="Ferric_Reductase_Domain"/>
    <property type="match status" value="1"/>
</dbReference>
<dbReference type="SUPFAM" id="SSF52343">
    <property type="entry name" value="Ferredoxin reductase-like, C-terminal NADP-linked domain"/>
    <property type="match status" value="1"/>
</dbReference>
<keyword evidence="9" id="KW-0813">Transport</keyword>
<feature type="domain" description="FAD-binding FR-type" evidence="13">
    <location>
        <begin position="334"/>
        <end position="467"/>
    </location>
</feature>
<evidence type="ECO:0000256" key="2">
    <source>
        <dbReference type="ARBA" id="ARBA00022617"/>
    </source>
</evidence>
<dbReference type="FunFam" id="3.40.50.80:FF:000004">
    <property type="entry name" value="NADPH oxidase isoform 2"/>
    <property type="match status" value="1"/>
</dbReference>
<accession>F4R9F6</accession>
<sequence>MSYKHHVKNPDLDLEDLTPLTPNSSQFITTPTQNIPRTEKHKNGNNSNNSSPTRLNHHTNGSPNPKLSSSLRPQSVLSVASYNQNGFKTNKSKADLKRGIIVDSRFTRLKSWMVNEGGRKIFTWTWIFVHLFAFTLAFLNFQLKDNLTNARSTFHITYPIARSSALILHLDVAFILLPICRNFITFLRRSILNSVIPFENNITFHKFTGISLSIFSLIHIISHLINFGFLAKSTQTGIIGFFAVNFLTGPGATGWIMSLALGLITLFSRESVRRLNFERFWYSHHLFIVFFMAWQLHGMFCMIQPDRPPYCSYGQIGVFWKYWLAGGFAFILERTLREIRSNHKTYISKVIQHPSRVCEVQIKKEKTITRPGQYIYLKCPEVSFWQWHPFTLTSAPEEDYISVHIRCVGDFTNQFAFALGCRFPNLNESSKDEASHHHQIKPTTNNNPHRILPRVMIDGPFGSASEDVFKFEAVILCGGGIGVTPFASVLKSIWYKLNLTQFEREKQTRLQKVYFFWVCRDFESCEWFGSLLEAIEEQDLEGRVELHTYITQKLKPDDVNHIIMSGVDRSRDVITQLKSPTHYGRPNWDRVFNSVRERHPATDVGVFFCGPPSLGHQLHLQCNKWTGGEDGDTRFFWGKENF</sequence>
<dbReference type="Pfam" id="PF08030">
    <property type="entry name" value="NAD_binding_6"/>
    <property type="match status" value="1"/>
</dbReference>
<feature type="transmembrane region" description="Helical" evidence="12">
    <location>
        <begin position="312"/>
        <end position="332"/>
    </location>
</feature>
<dbReference type="RefSeq" id="XP_007405763.1">
    <property type="nucleotide sequence ID" value="XM_007405701.1"/>
</dbReference>
<dbReference type="InParanoid" id="F4R9F6"/>
<dbReference type="GO" id="GO:0006952">
    <property type="term" value="P:defense response"/>
    <property type="evidence" value="ECO:0007669"/>
    <property type="project" value="TreeGrafter"/>
</dbReference>
<dbReference type="GO" id="GO:0016175">
    <property type="term" value="F:superoxide-generating NAD(P)H oxidase activity"/>
    <property type="evidence" value="ECO:0007669"/>
    <property type="project" value="TreeGrafter"/>
</dbReference>
<dbReference type="HOGENOM" id="CLU_005646_3_0_1"/>
<feature type="transmembrane region" description="Helical" evidence="12">
    <location>
        <begin position="280"/>
        <end position="300"/>
    </location>
</feature>
<dbReference type="eggNOG" id="KOG0039">
    <property type="taxonomic scope" value="Eukaryota"/>
</dbReference>
<keyword evidence="8" id="KW-0408">Iron</keyword>
<evidence type="ECO:0000256" key="6">
    <source>
        <dbReference type="ARBA" id="ARBA00022989"/>
    </source>
</evidence>
<evidence type="ECO:0000256" key="4">
    <source>
        <dbReference type="ARBA" id="ARBA00022723"/>
    </source>
</evidence>
<evidence type="ECO:0000256" key="7">
    <source>
        <dbReference type="ARBA" id="ARBA00023002"/>
    </source>
</evidence>
<feature type="transmembrane region" description="Helical" evidence="12">
    <location>
        <begin position="163"/>
        <end position="184"/>
    </location>
</feature>
<evidence type="ECO:0000256" key="12">
    <source>
        <dbReference type="SAM" id="Phobius"/>
    </source>
</evidence>
<dbReference type="GO" id="GO:0046872">
    <property type="term" value="F:metal ion binding"/>
    <property type="evidence" value="ECO:0007669"/>
    <property type="project" value="UniProtKB-KW"/>
</dbReference>
<evidence type="ECO:0000256" key="5">
    <source>
        <dbReference type="ARBA" id="ARBA00022982"/>
    </source>
</evidence>
<dbReference type="Proteomes" id="UP000001072">
    <property type="component" value="Unassembled WGS sequence"/>
</dbReference>
<dbReference type="OrthoDB" id="167398at2759"/>
<dbReference type="InterPro" id="IPR013121">
    <property type="entry name" value="Fe_red_NAD-bd_6"/>
</dbReference>
<keyword evidence="2" id="KW-0349">Heme</keyword>
<evidence type="ECO:0000259" key="13">
    <source>
        <dbReference type="PROSITE" id="PS51384"/>
    </source>
</evidence>
<dbReference type="CDD" id="cd06186">
    <property type="entry name" value="NOX_Duox_like_FAD_NADP"/>
    <property type="match status" value="1"/>
</dbReference>
<dbReference type="InterPro" id="IPR017938">
    <property type="entry name" value="Riboflavin_synthase-like_b-brl"/>
</dbReference>
<dbReference type="STRING" id="747676.F4R9F6"/>
<dbReference type="EMBL" id="GL883093">
    <property type="protein sequence ID" value="EGG11161.1"/>
    <property type="molecule type" value="Genomic_DNA"/>
</dbReference>
<dbReference type="InterPro" id="IPR039261">
    <property type="entry name" value="FNR_nucleotide-bd"/>
</dbReference>
<dbReference type="InterPro" id="IPR013130">
    <property type="entry name" value="Fe3_Rdtase_TM_dom"/>
</dbReference>
<protein>
    <recommendedName>
        <fullName evidence="13">FAD-binding FR-type domain-containing protein</fullName>
    </recommendedName>
</protein>
<keyword evidence="6 12" id="KW-1133">Transmembrane helix</keyword>
<keyword evidence="3 12" id="KW-0812">Transmembrane</keyword>
<evidence type="ECO:0000256" key="1">
    <source>
        <dbReference type="ARBA" id="ARBA00004141"/>
    </source>
</evidence>
<name>F4R9F6_MELLP</name>
<evidence type="ECO:0000256" key="3">
    <source>
        <dbReference type="ARBA" id="ARBA00022692"/>
    </source>
</evidence>
<evidence type="ECO:0000256" key="8">
    <source>
        <dbReference type="ARBA" id="ARBA00023004"/>
    </source>
</evidence>
<dbReference type="Pfam" id="PF01794">
    <property type="entry name" value="Ferric_reduct"/>
    <property type="match status" value="1"/>
</dbReference>
<evidence type="ECO:0000313" key="15">
    <source>
        <dbReference type="Proteomes" id="UP000001072"/>
    </source>
</evidence>
<dbReference type="KEGG" id="mlr:MELLADRAFT_70910"/>
<organism evidence="15">
    <name type="scientific">Melampsora larici-populina (strain 98AG31 / pathotype 3-4-7)</name>
    <name type="common">Poplar leaf rust fungus</name>
    <dbReference type="NCBI Taxonomy" id="747676"/>
    <lineage>
        <taxon>Eukaryota</taxon>
        <taxon>Fungi</taxon>
        <taxon>Dikarya</taxon>
        <taxon>Basidiomycota</taxon>
        <taxon>Pucciniomycotina</taxon>
        <taxon>Pucciniomycetes</taxon>
        <taxon>Pucciniales</taxon>
        <taxon>Melampsoraceae</taxon>
        <taxon>Melampsora</taxon>
    </lineage>
</organism>
<dbReference type="AlphaFoldDB" id="F4R9F6"/>
<keyword evidence="9" id="KW-0406">Ion transport</keyword>
<dbReference type="VEuPathDB" id="FungiDB:MELLADRAFT_70910"/>
<proteinExistence type="predicted"/>
<dbReference type="PANTHER" id="PTHR11972:SF153">
    <property type="entry name" value="SUPEROXIDE-GENERATING NADPH OXIDASE HEAVY CHAIN SUBUNIT A"/>
    <property type="match status" value="1"/>
</dbReference>
<evidence type="ECO:0000256" key="11">
    <source>
        <dbReference type="SAM" id="MobiDB-lite"/>
    </source>
</evidence>
<dbReference type="SFLD" id="SFLDG01168">
    <property type="entry name" value="Ferric_reductase_subgroup_(FRE"/>
    <property type="match status" value="1"/>
</dbReference>
<dbReference type="InterPro" id="IPR050369">
    <property type="entry name" value="RBOH/FRE"/>
</dbReference>
<dbReference type="PROSITE" id="PS51384">
    <property type="entry name" value="FAD_FR"/>
    <property type="match status" value="1"/>
</dbReference>
<comment type="subcellular location">
    <subcellularLocation>
        <location evidence="1">Membrane</location>
        <topology evidence="1">Multi-pass membrane protein</topology>
    </subcellularLocation>
</comment>
<dbReference type="GeneID" id="18931672"/>
<dbReference type="GO" id="GO:0006811">
    <property type="term" value="P:monoatomic ion transport"/>
    <property type="evidence" value="ECO:0007669"/>
    <property type="project" value="UniProtKB-KW"/>
</dbReference>
<dbReference type="SUPFAM" id="SSF63380">
    <property type="entry name" value="Riboflavin synthase domain-like"/>
    <property type="match status" value="1"/>
</dbReference>
<keyword evidence="15" id="KW-1185">Reference proteome</keyword>
<feature type="compositionally biased region" description="Polar residues" evidence="11">
    <location>
        <begin position="23"/>
        <end position="36"/>
    </location>
</feature>
<dbReference type="GO" id="GO:0043020">
    <property type="term" value="C:NADPH oxidase complex"/>
    <property type="evidence" value="ECO:0007669"/>
    <property type="project" value="TreeGrafter"/>
</dbReference>